<comment type="subunit">
    <text evidence="4">Homodimer.</text>
</comment>
<keyword evidence="14" id="KW-1185">Reference proteome</keyword>
<evidence type="ECO:0000256" key="7">
    <source>
        <dbReference type="ARBA" id="ARBA00022898"/>
    </source>
</evidence>
<comment type="function">
    <text evidence="1">Responsible for the formation of the pyrimidine heterocycle in the thiamine biosynthesis pathway. Catalyzes the formation of hydroxymethylpyrimidine phosphate (HMP-P) from histidine and pyridoxal phosphate (PLP). The protein uses PLP and the active site histidine to form HMP-P, generating an inactive enzyme. The enzyme can only undergo a single turnover, which suggests it is a suicide enzyme.</text>
</comment>
<keyword evidence="6" id="KW-0479">Metal-binding</keyword>
<sequence length="361" mass="38592">MSSTEETRRIVMKLAGVGAVAALALTACGNDDGGNGGGGDAEGSDADHGDISIALSWIENAEFAGEFFAQENGYYADHGFSSVEFVPGPGPIENMVASGEAEFGTSNAVATGEIIAEEGAPLKIVGAKYQHNPFTILSLADEANIETPEDLEGMTIGVQQGGNEALFEAFMEVNGVDPSTVTVVPVEYDPSPLIDGEVDGFFAYVINESITVELLGHETTDLLLSTNGLPFVAEAFITTEEMIEENPELIKDFLAAEILGWKDAITDPEEGARLAVEEYGAHLDLEMDKELRQAEVQIDLVLTDEVRENGLFTISEEHQQESVDSLTRAGVDVTTEDLFDLSLLEELLEENPELAEIPDGV</sequence>
<name>A0ABU1FVZ6_9MICC</name>
<comment type="caution">
    <text evidence="13">The sequence shown here is derived from an EMBL/GenBank/DDBJ whole genome shotgun (WGS) entry which is preliminary data.</text>
</comment>
<evidence type="ECO:0000313" key="14">
    <source>
        <dbReference type="Proteomes" id="UP001260872"/>
    </source>
</evidence>
<proteinExistence type="inferred from homology"/>
<evidence type="ECO:0000256" key="5">
    <source>
        <dbReference type="ARBA" id="ARBA00022679"/>
    </source>
</evidence>
<evidence type="ECO:0000256" key="10">
    <source>
        <dbReference type="ARBA" id="ARBA00033171"/>
    </source>
</evidence>
<dbReference type="Pfam" id="PF09084">
    <property type="entry name" value="NMT1"/>
    <property type="match status" value="1"/>
</dbReference>
<evidence type="ECO:0000256" key="9">
    <source>
        <dbReference type="ARBA" id="ARBA00023004"/>
    </source>
</evidence>
<reference evidence="14" key="1">
    <citation type="submission" date="2023-07" db="EMBL/GenBank/DDBJ databases">
        <title>Description of three actinobacteria isolated from air of manufacturing shop in a pharmaceutical factory.</title>
        <authorList>
            <person name="Zhang D.-F."/>
        </authorList>
    </citation>
    <scope>NUCLEOTIDE SEQUENCE [LARGE SCALE GENOMIC DNA]</scope>
    <source>
        <strain evidence="14">CCTCC AB 207010</strain>
    </source>
</reference>
<evidence type="ECO:0000256" key="11">
    <source>
        <dbReference type="ARBA" id="ARBA00048179"/>
    </source>
</evidence>
<protein>
    <recommendedName>
        <fullName evidence="10">Thiamine pyrimidine synthase</fullName>
    </recommendedName>
</protein>
<keyword evidence="9" id="KW-0408">Iron</keyword>
<evidence type="ECO:0000256" key="6">
    <source>
        <dbReference type="ARBA" id="ARBA00022723"/>
    </source>
</evidence>
<comment type="pathway">
    <text evidence="2">Cofactor biosynthesis; thiamine diphosphate biosynthesis.</text>
</comment>
<accession>A0ABU1FVZ6</accession>
<keyword evidence="8" id="KW-0784">Thiamine biosynthesis</keyword>
<dbReference type="InterPro" id="IPR027939">
    <property type="entry name" value="NMT1/THI5"/>
</dbReference>
<dbReference type="InterPro" id="IPR015168">
    <property type="entry name" value="SsuA/THI5"/>
</dbReference>
<evidence type="ECO:0000259" key="12">
    <source>
        <dbReference type="Pfam" id="PF09084"/>
    </source>
</evidence>
<comment type="similarity">
    <text evidence="3">Belongs to the NMT1/THI5 family.</text>
</comment>
<evidence type="ECO:0000313" key="13">
    <source>
        <dbReference type="EMBL" id="MDR5712502.1"/>
    </source>
</evidence>
<organism evidence="13 14">
    <name type="scientific">Nesterenkonia flava</name>
    <dbReference type="NCBI Taxonomy" id="469799"/>
    <lineage>
        <taxon>Bacteria</taxon>
        <taxon>Bacillati</taxon>
        <taxon>Actinomycetota</taxon>
        <taxon>Actinomycetes</taxon>
        <taxon>Micrococcales</taxon>
        <taxon>Micrococcaceae</taxon>
        <taxon>Nesterenkonia</taxon>
    </lineage>
</organism>
<evidence type="ECO:0000256" key="2">
    <source>
        <dbReference type="ARBA" id="ARBA00004948"/>
    </source>
</evidence>
<feature type="domain" description="SsuA/THI5-like" evidence="12">
    <location>
        <begin position="60"/>
        <end position="270"/>
    </location>
</feature>
<evidence type="ECO:0000256" key="8">
    <source>
        <dbReference type="ARBA" id="ARBA00022977"/>
    </source>
</evidence>
<dbReference type="PANTHER" id="PTHR31528">
    <property type="entry name" value="4-AMINO-5-HYDROXYMETHYL-2-METHYLPYRIMIDINE PHOSPHATE SYNTHASE THI11-RELATED"/>
    <property type="match status" value="1"/>
</dbReference>
<comment type="catalytic activity">
    <reaction evidence="11">
        <text>N(6)-(pyridoxal phosphate)-L-lysyl-[4-amino-5-hydroxymethyl-2-methylpyrimidine phosphate synthase] + L-histidyl-[4-amino-5-hydroxymethyl-2-methylpyrimidine phosphate synthase] + 2 Fe(3+) + 4 H2O = L-lysyl-[4-amino-5-hydroxymethyl-2-methylpyrimidine phosphate synthase] + (2S)-2-amino-5-hydroxy-4-oxopentanoyl-[4-amino-5-hydroxymethyl-2-methylpyrimidine phosphate synthase] + 4-amino-2-methyl-5-(phosphooxymethyl)pyrimidine + 3-oxopropanoate + 2 Fe(2+) + 2 H(+)</text>
        <dbReference type="Rhea" id="RHEA:65756"/>
        <dbReference type="Rhea" id="RHEA-COMP:16892"/>
        <dbReference type="Rhea" id="RHEA-COMP:16893"/>
        <dbReference type="Rhea" id="RHEA-COMP:16894"/>
        <dbReference type="Rhea" id="RHEA-COMP:16895"/>
        <dbReference type="ChEBI" id="CHEBI:15377"/>
        <dbReference type="ChEBI" id="CHEBI:15378"/>
        <dbReference type="ChEBI" id="CHEBI:29033"/>
        <dbReference type="ChEBI" id="CHEBI:29034"/>
        <dbReference type="ChEBI" id="CHEBI:29969"/>
        <dbReference type="ChEBI" id="CHEBI:29979"/>
        <dbReference type="ChEBI" id="CHEBI:33190"/>
        <dbReference type="ChEBI" id="CHEBI:58354"/>
        <dbReference type="ChEBI" id="CHEBI:143915"/>
        <dbReference type="ChEBI" id="CHEBI:157692"/>
    </reaction>
    <physiologicalReaction direction="left-to-right" evidence="11">
        <dbReference type="Rhea" id="RHEA:65757"/>
    </physiologicalReaction>
</comment>
<dbReference type="Gene3D" id="3.40.190.10">
    <property type="entry name" value="Periplasmic binding protein-like II"/>
    <property type="match status" value="2"/>
</dbReference>
<evidence type="ECO:0000256" key="4">
    <source>
        <dbReference type="ARBA" id="ARBA00011738"/>
    </source>
</evidence>
<evidence type="ECO:0000256" key="3">
    <source>
        <dbReference type="ARBA" id="ARBA00009406"/>
    </source>
</evidence>
<evidence type="ECO:0000256" key="1">
    <source>
        <dbReference type="ARBA" id="ARBA00003469"/>
    </source>
</evidence>
<dbReference type="Proteomes" id="UP001260872">
    <property type="component" value="Unassembled WGS sequence"/>
</dbReference>
<keyword evidence="5" id="KW-0808">Transferase</keyword>
<dbReference type="RefSeq" id="WP_310537876.1">
    <property type="nucleotide sequence ID" value="NZ_BAAAOC010000004.1"/>
</dbReference>
<gene>
    <name evidence="13" type="ORF">RH857_10215</name>
</gene>
<dbReference type="EMBL" id="JAVKGT010000027">
    <property type="protein sequence ID" value="MDR5712502.1"/>
    <property type="molecule type" value="Genomic_DNA"/>
</dbReference>
<dbReference type="SUPFAM" id="SSF53850">
    <property type="entry name" value="Periplasmic binding protein-like II"/>
    <property type="match status" value="1"/>
</dbReference>
<keyword evidence="7" id="KW-0663">Pyridoxal phosphate</keyword>
<dbReference type="PANTHER" id="PTHR31528:SF1">
    <property type="entry name" value="4-AMINO-5-HYDROXYMETHYL-2-METHYLPYRIMIDINE PHOSPHATE SYNTHASE THI11-RELATED"/>
    <property type="match status" value="1"/>
</dbReference>